<comment type="caution">
    <text evidence="2">The sequence shown here is derived from an EMBL/GenBank/DDBJ whole genome shotgun (WGS) entry which is preliminary data.</text>
</comment>
<keyword evidence="1" id="KW-0812">Transmembrane</keyword>
<accession>A0A5C8ZBD5</accession>
<dbReference type="Pfam" id="PF14316">
    <property type="entry name" value="DUF4381"/>
    <property type="match status" value="1"/>
</dbReference>
<reference evidence="2 3" key="1">
    <citation type="submission" date="2019-07" db="EMBL/GenBank/DDBJ databases">
        <title>Reinekea sp. strain SSH23 genome sequencing and assembly.</title>
        <authorList>
            <person name="Kim I."/>
        </authorList>
    </citation>
    <scope>NUCLEOTIDE SEQUENCE [LARGE SCALE GENOMIC DNA]</scope>
    <source>
        <strain evidence="2 3">SSH23</strain>
    </source>
</reference>
<proteinExistence type="predicted"/>
<protein>
    <submittedName>
        <fullName evidence="2">DUF4381 domain-containing protein</fullName>
    </submittedName>
</protein>
<name>A0A5C8ZBD5_9GAMM</name>
<keyword evidence="3" id="KW-1185">Reference proteome</keyword>
<keyword evidence="1" id="KW-1133">Transmembrane helix</keyword>
<dbReference type="RefSeq" id="WP_147713509.1">
    <property type="nucleotide sequence ID" value="NZ_VKAD01000001.1"/>
</dbReference>
<dbReference type="AlphaFoldDB" id="A0A5C8ZBD5"/>
<dbReference type="EMBL" id="VKAD01000001">
    <property type="protein sequence ID" value="TXR54110.1"/>
    <property type="molecule type" value="Genomic_DNA"/>
</dbReference>
<evidence type="ECO:0000256" key="1">
    <source>
        <dbReference type="SAM" id="Phobius"/>
    </source>
</evidence>
<dbReference type="OrthoDB" id="6197993at2"/>
<feature type="transmembrane region" description="Helical" evidence="1">
    <location>
        <begin position="40"/>
        <end position="61"/>
    </location>
</feature>
<dbReference type="Proteomes" id="UP000321764">
    <property type="component" value="Unassembled WGS sequence"/>
</dbReference>
<gene>
    <name evidence="2" type="ORF">FME95_06110</name>
</gene>
<evidence type="ECO:0000313" key="3">
    <source>
        <dbReference type="Proteomes" id="UP000321764"/>
    </source>
</evidence>
<keyword evidence="1" id="KW-0472">Membrane</keyword>
<dbReference type="InterPro" id="IPR025489">
    <property type="entry name" value="DUF4381"/>
</dbReference>
<sequence>MASVTPYLASQMSSASIQPLLAQLQPNIAPTAPSIWPLAIGYWLVLLGFCALSFFIGYLYYRGRHARYWKKQIKLAQQSANPLTRSHELLRSFLIMHLNADKSMNEQQLAQRIEQTLGYAPEWLNAHYRADGESNSDIKVNWQEIDKLINRWQREAGV</sequence>
<evidence type="ECO:0000313" key="2">
    <source>
        <dbReference type="EMBL" id="TXR54110.1"/>
    </source>
</evidence>
<organism evidence="2 3">
    <name type="scientific">Reinekea thalattae</name>
    <dbReference type="NCBI Taxonomy" id="2593301"/>
    <lineage>
        <taxon>Bacteria</taxon>
        <taxon>Pseudomonadati</taxon>
        <taxon>Pseudomonadota</taxon>
        <taxon>Gammaproteobacteria</taxon>
        <taxon>Oceanospirillales</taxon>
        <taxon>Saccharospirillaceae</taxon>
        <taxon>Reinekea</taxon>
    </lineage>
</organism>